<keyword evidence="1" id="KW-1185">Reference proteome</keyword>
<protein>
    <submittedName>
        <fullName evidence="2">Secreted protein</fullName>
    </submittedName>
</protein>
<sequence length="158" mass="17210">MLLGIVQETFEQAPVTVRLRIQQQLIALDADVLPVQHLGMLQHQQDEHPLDRQQLVVPGLVQALHHQHLRAPVAIEGVLRVAVDHAGQLVQQQHQAQPALGACQPFVQLAGQRLRGQLAEALARLVVVVLAEPQRTLLVSHGLGAGAPAEPPLQQRLP</sequence>
<dbReference type="WBParaSite" id="L893_g7277.t1">
    <property type="protein sequence ID" value="L893_g7277.t1"/>
    <property type="gene ID" value="L893_g7277"/>
</dbReference>
<name>A0A1I8AME9_9BILA</name>
<evidence type="ECO:0000313" key="2">
    <source>
        <dbReference type="WBParaSite" id="L893_g7277.t1"/>
    </source>
</evidence>
<reference evidence="2" key="1">
    <citation type="submission" date="2016-11" db="UniProtKB">
        <authorList>
            <consortium name="WormBaseParasite"/>
        </authorList>
    </citation>
    <scope>IDENTIFICATION</scope>
</reference>
<organism evidence="1 2">
    <name type="scientific">Steinernema glaseri</name>
    <dbReference type="NCBI Taxonomy" id="37863"/>
    <lineage>
        <taxon>Eukaryota</taxon>
        <taxon>Metazoa</taxon>
        <taxon>Ecdysozoa</taxon>
        <taxon>Nematoda</taxon>
        <taxon>Chromadorea</taxon>
        <taxon>Rhabditida</taxon>
        <taxon>Tylenchina</taxon>
        <taxon>Panagrolaimomorpha</taxon>
        <taxon>Strongyloidoidea</taxon>
        <taxon>Steinernematidae</taxon>
        <taxon>Steinernema</taxon>
    </lineage>
</organism>
<evidence type="ECO:0000313" key="1">
    <source>
        <dbReference type="Proteomes" id="UP000095287"/>
    </source>
</evidence>
<accession>A0A1I8AME9</accession>
<dbReference type="AlphaFoldDB" id="A0A1I8AME9"/>
<proteinExistence type="predicted"/>
<dbReference type="Proteomes" id="UP000095287">
    <property type="component" value="Unplaced"/>
</dbReference>